<evidence type="ECO:0000256" key="7">
    <source>
        <dbReference type="SAM" id="MobiDB-lite"/>
    </source>
</evidence>
<dbReference type="GO" id="GO:0015031">
    <property type="term" value="P:protein transport"/>
    <property type="evidence" value="ECO:0007669"/>
    <property type="project" value="UniProtKB-KW"/>
</dbReference>
<feature type="region of interest" description="Disordered" evidence="7">
    <location>
        <begin position="132"/>
        <end position="219"/>
    </location>
</feature>
<feature type="region of interest" description="Disordered" evidence="7">
    <location>
        <begin position="1250"/>
        <end position="1273"/>
    </location>
</feature>
<evidence type="ECO:0000256" key="5">
    <source>
        <dbReference type="ARBA" id="ARBA00022892"/>
    </source>
</evidence>
<feature type="region of interest" description="Disordered" evidence="7">
    <location>
        <begin position="1301"/>
        <end position="1326"/>
    </location>
</feature>
<dbReference type="InterPro" id="IPR024340">
    <property type="entry name" value="Sec16_CCD"/>
</dbReference>
<proteinExistence type="inferred from homology"/>
<keyword evidence="3 6" id="KW-0813">Transport</keyword>
<dbReference type="CDD" id="cd09233">
    <property type="entry name" value="ACE1-Sec16-like"/>
    <property type="match status" value="1"/>
</dbReference>
<keyword evidence="6" id="KW-0333">Golgi apparatus</keyword>
<feature type="compositionally biased region" description="Basic and acidic residues" evidence="7">
    <location>
        <begin position="1406"/>
        <end position="1415"/>
    </location>
</feature>
<dbReference type="InterPro" id="IPR024298">
    <property type="entry name" value="Sec16_Sec23-bd"/>
</dbReference>
<evidence type="ECO:0000256" key="2">
    <source>
        <dbReference type="ARBA" id="ARBA00005927"/>
    </source>
</evidence>
<evidence type="ECO:0000259" key="8">
    <source>
        <dbReference type="Pfam" id="PF12931"/>
    </source>
</evidence>
<feature type="compositionally biased region" description="Polar residues" evidence="7">
    <location>
        <begin position="1536"/>
        <end position="1553"/>
    </location>
</feature>
<feature type="domain" description="Sec16 central conserved" evidence="9">
    <location>
        <begin position="770"/>
        <end position="898"/>
    </location>
</feature>
<feature type="compositionally biased region" description="Polar residues" evidence="7">
    <location>
        <begin position="537"/>
        <end position="546"/>
    </location>
</feature>
<evidence type="ECO:0000259" key="9">
    <source>
        <dbReference type="Pfam" id="PF12932"/>
    </source>
</evidence>
<comment type="subcellular location">
    <subcellularLocation>
        <location evidence="1">Endoplasmic reticulum</location>
    </subcellularLocation>
    <subcellularLocation>
        <location evidence="6">Golgi apparatus membrane</location>
    </subcellularLocation>
</comment>
<dbReference type="GO" id="GO:0000139">
    <property type="term" value="C:Golgi membrane"/>
    <property type="evidence" value="ECO:0007669"/>
    <property type="project" value="UniProtKB-SubCell"/>
</dbReference>
<feature type="compositionally biased region" description="Polar residues" evidence="7">
    <location>
        <begin position="427"/>
        <end position="447"/>
    </location>
</feature>
<dbReference type="Pfam" id="PF12932">
    <property type="entry name" value="Sec16"/>
    <property type="match status" value="1"/>
</dbReference>
<keyword evidence="4 6" id="KW-0256">Endoplasmic reticulum</keyword>
<protein>
    <recommendedName>
        <fullName evidence="6">Protein transport protein sec16</fullName>
    </recommendedName>
</protein>
<accession>A0ABD1ZPK5</accession>
<evidence type="ECO:0000313" key="10">
    <source>
        <dbReference type="EMBL" id="KAL2653384.1"/>
    </source>
</evidence>
<evidence type="ECO:0000313" key="11">
    <source>
        <dbReference type="Proteomes" id="UP001605036"/>
    </source>
</evidence>
<feature type="compositionally biased region" description="Low complexity" evidence="7">
    <location>
        <begin position="159"/>
        <end position="171"/>
    </location>
</feature>
<evidence type="ECO:0000256" key="4">
    <source>
        <dbReference type="ARBA" id="ARBA00022824"/>
    </source>
</evidence>
<keyword evidence="11" id="KW-1185">Reference proteome</keyword>
<feature type="region of interest" description="Disordered" evidence="7">
    <location>
        <begin position="412"/>
        <end position="486"/>
    </location>
</feature>
<keyword evidence="6" id="KW-0472">Membrane</keyword>
<keyword evidence="5 6" id="KW-0931">ER-Golgi transport</keyword>
<feature type="domain" description="Sec16 Sec23-binding" evidence="8">
    <location>
        <begin position="961"/>
        <end position="1253"/>
    </location>
</feature>
<dbReference type="Gene3D" id="1.25.40.1030">
    <property type="match status" value="1"/>
</dbReference>
<feature type="compositionally biased region" description="Low complexity" evidence="7">
    <location>
        <begin position="1254"/>
        <end position="1265"/>
    </location>
</feature>
<feature type="region of interest" description="Disordered" evidence="7">
    <location>
        <begin position="606"/>
        <end position="626"/>
    </location>
</feature>
<dbReference type="Pfam" id="PF12931">
    <property type="entry name" value="TPR_Sec16"/>
    <property type="match status" value="1"/>
</dbReference>
<evidence type="ECO:0000256" key="1">
    <source>
        <dbReference type="ARBA" id="ARBA00004240"/>
    </source>
</evidence>
<sequence length="1785" mass="190951">MSPAPYPPLQAGDDVDASFFDLLGDELDFPVSEVDTQRSQDAENINLAATADAGEPLLSATGSFINKDTFQGEDDSQENSILQLDFELDDALSGLKIAEVNAAAESNTSTANLHRLSNGDILGENFELKSFPGSASDAHCPNGEPQPDLSREDIVQDNGDSGSTISTSSDSLGQGKVAPNSDPSEAVASYPTSGAPGLTAEDTSCESISEEVKSPGVSKSQLPTVNVTEVQWSDFGASAGFGSFSDLFSAFPADPSQQQPGTYSSGTDFFQLTADQPLEFASYSEQQVAAGAVFDVHQANSVPQTNSAEISLPTLVQGSQTSVFPSSGGSNTSWQSQGQQTQIPSDQVYQSEWQNLYPGWWYNVVTGEWLQETSSDGGAGAVSSVDTAGQYEAPGQTGNEQGYWQKQESIIPSTQSSEQTVYGKGDNFTSQSSTGEYGNPWNEQNHSIAGPSGFVESPLLEESVVQEKDPSWQSSGEGGAVQESASWGDQYPGWYYDYQGQEWKQTSPPAASGGYGASETSDMQQESVPLHSAVEEASSNAENQSHGYESVGWSATENYQGTSAVLYARETYNGYDNTSTSLQFDSSSSSSAFASRDSSTAAVAEEVSRQWTGTQSNVQSEQSTAYYSKPSFKQKDEVDQPPVLNDQYSVPPATYNVQHIEQSVDRQSASEQLPEPLYNGYTSSAFVSQASGYSPQIPQYETHDMRYSQLPGHQVPGFTAQAWPTLSHYPLQQHHTGSSYQPQHHSHYDPLTPPKSMDEALRTSVGRPAHALTSFGFGGKLLVMKLRGPVSLHASDGTQSVSSGQVSAPGPIYVHSLSQVVAQSADQGRPEPGKLYFSALARQTFSGPLAGGSVSNKELSKWLEERSANCRTEEPDGRNPASLSMLWGLLKLACQHYGKLRSAVGTTALASQEEDGPEVALANLLTSGTNQGSWTMGSFASSVCLQSVPSEHQLQASASEVKTLLVMGKRKEALNHALQGQLWGPALVLARQLGEKFYADAVAQMAHSQFLPGSPLRTLSLLIAGQPAEVFSEKAMPAAPGTSLMQNFSTSGVASQDGLVSMLEEWQENLSIMAANRTSGDDRVISHLGDCLWKVKGEVAAAHICYLVADAVFESFTSTARLCLIGADHWKNPRTFATPEAIQRTEVYEYSKVLGNSQFTLVPFQPYKLIYASMLAEAGKTNKALRYCQAVLKTLKTASRSPEVETCRQAAVTLEERLRIHAQGGQAGSLAPAKIVRNLFSALDRGIHGIIGGPPQSSDQPQQSSKIDAVTSLQDPYSSSRVVVSPDRASTAMVPSLSAEKLKDVKKSMPPRSISEPDFGSASMKGKSLETKASNGAGTAGGYFGRWSSSLFQKAGGIVGFRKEAKLGEKNKFYYDEKLKKWVEEGVEPVEEVALPPPPTSAKFVNKVEEPRPDTHTGVGDGPGPRTLSGTPPVPPSNQFSARAKHGVRSRYVDTFNKGSTVTPSKPVTSSLFPAGKPVGVPMQPMSFFVPGPSADNSTQGGSLSKSENGFTPGNNEENHAGSLPGSAFDMEDRTNAGQSTSAQNSVQQNAATVSPLHRVARAENTPTVAGSDPLEEQNRTGRELNNVDPCCWLLLRPPPTKVDTFYPGPGNGPVEASLPTPPSIEPFTTSLASRVSDVRGEGAAPVSLAGDDLQETDLQLEGNGWSSEAGVAHTFERLIGLCRNTADSRSSILILWGADVAVQVKEVLSAILEVLIVILLRVLEEGKQADNGPWSFCLPHASQRGVSVDRLSVGCLRRYHRLRLAPARMPGENWMSFSPVLRPV</sequence>
<organism evidence="10 11">
    <name type="scientific">Riccia fluitans</name>
    <dbReference type="NCBI Taxonomy" id="41844"/>
    <lineage>
        <taxon>Eukaryota</taxon>
        <taxon>Viridiplantae</taxon>
        <taxon>Streptophyta</taxon>
        <taxon>Embryophyta</taxon>
        <taxon>Marchantiophyta</taxon>
        <taxon>Marchantiopsida</taxon>
        <taxon>Marchantiidae</taxon>
        <taxon>Marchantiales</taxon>
        <taxon>Ricciaceae</taxon>
        <taxon>Riccia</taxon>
    </lineage>
</organism>
<dbReference type="GO" id="GO:0016192">
    <property type="term" value="P:vesicle-mediated transport"/>
    <property type="evidence" value="ECO:0007669"/>
    <property type="project" value="UniProtKB-KW"/>
</dbReference>
<feature type="compositionally biased region" description="Polar residues" evidence="7">
    <location>
        <begin position="518"/>
        <end position="527"/>
    </location>
</feature>
<dbReference type="PANTHER" id="PTHR13402">
    <property type="entry name" value="RGPR-RELATED"/>
    <property type="match status" value="1"/>
</dbReference>
<comment type="similarity">
    <text evidence="2 6">Belongs to the SEC16 family.</text>
</comment>
<dbReference type="PANTHER" id="PTHR13402:SF6">
    <property type="entry name" value="SECRETORY 16, ISOFORM I"/>
    <property type="match status" value="1"/>
</dbReference>
<reference evidence="10 11" key="1">
    <citation type="submission" date="2024-09" db="EMBL/GenBank/DDBJ databases">
        <title>Chromosome-scale assembly of Riccia fluitans.</title>
        <authorList>
            <person name="Paukszto L."/>
            <person name="Sawicki J."/>
            <person name="Karawczyk K."/>
            <person name="Piernik-Szablinska J."/>
            <person name="Szczecinska M."/>
            <person name="Mazdziarz M."/>
        </authorList>
    </citation>
    <scope>NUCLEOTIDE SEQUENCE [LARGE SCALE GENOMIC DNA]</scope>
    <source>
        <strain evidence="10">Rf_01</strain>
        <tissue evidence="10">Aerial parts of the thallus</tissue>
    </source>
</reference>
<feature type="compositionally biased region" description="Polar residues" evidence="7">
    <location>
        <begin position="1495"/>
        <end position="1516"/>
    </location>
</feature>
<comment type="caution">
    <text evidence="10">The sequence shown here is derived from an EMBL/GenBank/DDBJ whole genome shotgun (WGS) entry which is preliminary data.</text>
</comment>
<feature type="region of interest" description="Disordered" evidence="7">
    <location>
        <begin position="321"/>
        <end position="343"/>
    </location>
</feature>
<dbReference type="GO" id="GO:0070971">
    <property type="term" value="C:endoplasmic reticulum exit site"/>
    <property type="evidence" value="ECO:0007669"/>
    <property type="project" value="UniProtKB-ARBA"/>
</dbReference>
<dbReference type="EMBL" id="JBHFFA010000001">
    <property type="protein sequence ID" value="KAL2653384.1"/>
    <property type="molecule type" value="Genomic_DNA"/>
</dbReference>
<feature type="region of interest" description="Disordered" evidence="7">
    <location>
        <begin position="505"/>
        <end position="546"/>
    </location>
</feature>
<dbReference type="Proteomes" id="UP001605036">
    <property type="component" value="Unassembled WGS sequence"/>
</dbReference>
<feature type="compositionally biased region" description="Polar residues" evidence="7">
    <location>
        <begin position="609"/>
        <end position="626"/>
    </location>
</feature>
<keyword evidence="6" id="KW-0653">Protein transport</keyword>
<gene>
    <name evidence="10" type="ORF">R1flu_021512</name>
</gene>
<name>A0ABD1ZPK5_9MARC</name>
<evidence type="ECO:0000256" key="3">
    <source>
        <dbReference type="ARBA" id="ARBA00022448"/>
    </source>
</evidence>
<feature type="region of interest" description="Disordered" evidence="7">
    <location>
        <begin position="1489"/>
        <end position="1581"/>
    </location>
</feature>
<feature type="region of interest" description="Disordered" evidence="7">
    <location>
        <begin position="1393"/>
        <end position="1444"/>
    </location>
</feature>
<evidence type="ECO:0000256" key="6">
    <source>
        <dbReference type="RuleBase" id="RU364101"/>
    </source>
</evidence>